<accession>A0A1X2H5Z2</accession>
<protein>
    <recommendedName>
        <fullName evidence="4">RRM domain-containing protein</fullName>
    </recommendedName>
</protein>
<dbReference type="Proteomes" id="UP000242180">
    <property type="component" value="Unassembled WGS sequence"/>
</dbReference>
<reference evidence="5 6" key="1">
    <citation type="submission" date="2016-07" db="EMBL/GenBank/DDBJ databases">
        <title>Pervasive Adenine N6-methylation of Active Genes in Fungi.</title>
        <authorList>
            <consortium name="DOE Joint Genome Institute"/>
            <person name="Mondo S.J."/>
            <person name="Dannebaum R.O."/>
            <person name="Kuo R.C."/>
            <person name="Labutti K."/>
            <person name="Haridas S."/>
            <person name="Kuo A."/>
            <person name="Salamov A."/>
            <person name="Ahrendt S.R."/>
            <person name="Lipzen A."/>
            <person name="Sullivan W."/>
            <person name="Andreopoulos W.B."/>
            <person name="Clum A."/>
            <person name="Lindquist E."/>
            <person name="Daum C."/>
            <person name="Ramamoorthy G.K."/>
            <person name="Gryganskyi A."/>
            <person name="Culley D."/>
            <person name="Magnuson J.K."/>
            <person name="James T.Y."/>
            <person name="O'Malley M.A."/>
            <person name="Stajich J.E."/>
            <person name="Spatafora J.W."/>
            <person name="Visel A."/>
            <person name="Grigoriev I.V."/>
        </authorList>
    </citation>
    <scope>NUCLEOTIDE SEQUENCE [LARGE SCALE GENOMIC DNA]</scope>
    <source>
        <strain evidence="5 6">NRRL 2496</strain>
    </source>
</reference>
<evidence type="ECO:0000313" key="5">
    <source>
        <dbReference type="EMBL" id="ORY93884.1"/>
    </source>
</evidence>
<dbReference type="GO" id="GO:0006406">
    <property type="term" value="P:mRNA export from nucleus"/>
    <property type="evidence" value="ECO:0007669"/>
    <property type="project" value="TreeGrafter"/>
</dbReference>
<dbReference type="InterPro" id="IPR000504">
    <property type="entry name" value="RRM_dom"/>
</dbReference>
<feature type="compositionally biased region" description="Basic residues" evidence="3">
    <location>
        <begin position="75"/>
        <end position="90"/>
    </location>
</feature>
<feature type="region of interest" description="Disordered" evidence="3">
    <location>
        <begin position="1"/>
        <end position="112"/>
    </location>
</feature>
<feature type="domain" description="RRM" evidence="4">
    <location>
        <begin position="229"/>
        <end position="306"/>
    </location>
</feature>
<dbReference type="Pfam" id="PF00076">
    <property type="entry name" value="RRM_1"/>
    <property type="match status" value="1"/>
</dbReference>
<dbReference type="InParanoid" id="A0A1X2H5Z2"/>
<dbReference type="GO" id="GO:0005634">
    <property type="term" value="C:nucleus"/>
    <property type="evidence" value="ECO:0007669"/>
    <property type="project" value="TreeGrafter"/>
</dbReference>
<dbReference type="SUPFAM" id="SSF54928">
    <property type="entry name" value="RNA-binding domain, RBD"/>
    <property type="match status" value="1"/>
</dbReference>
<gene>
    <name evidence="5" type="ORF">BCR43DRAFT_526314</name>
</gene>
<evidence type="ECO:0000256" key="1">
    <source>
        <dbReference type="ARBA" id="ARBA00022884"/>
    </source>
</evidence>
<dbReference type="InterPro" id="IPR051229">
    <property type="entry name" value="ALYREF_mRNA_export"/>
</dbReference>
<evidence type="ECO:0000256" key="2">
    <source>
        <dbReference type="PROSITE-ProRule" id="PRU00176"/>
    </source>
</evidence>
<feature type="compositionally biased region" description="Polar residues" evidence="3">
    <location>
        <begin position="98"/>
        <end position="112"/>
    </location>
</feature>
<organism evidence="5 6">
    <name type="scientific">Syncephalastrum racemosum</name>
    <name type="common">Filamentous fungus</name>
    <dbReference type="NCBI Taxonomy" id="13706"/>
    <lineage>
        <taxon>Eukaryota</taxon>
        <taxon>Fungi</taxon>
        <taxon>Fungi incertae sedis</taxon>
        <taxon>Mucoromycota</taxon>
        <taxon>Mucoromycotina</taxon>
        <taxon>Mucoromycetes</taxon>
        <taxon>Mucorales</taxon>
        <taxon>Syncephalastraceae</taxon>
        <taxon>Syncephalastrum</taxon>
    </lineage>
</organism>
<proteinExistence type="predicted"/>
<feature type="compositionally biased region" description="Basic and acidic residues" evidence="3">
    <location>
        <begin position="19"/>
        <end position="32"/>
    </location>
</feature>
<dbReference type="PANTHER" id="PTHR19965">
    <property type="entry name" value="RNA AND EXPORT FACTOR BINDING PROTEIN"/>
    <property type="match status" value="1"/>
</dbReference>
<dbReference type="AlphaFoldDB" id="A0A1X2H5Z2"/>
<name>A0A1X2H5Z2_SYNRA</name>
<sequence length="336" mass="37033">MDTQLDLSLDELIKKRRQSGKDKTSPRTKDSQKQLAKKKVKPSRQQEENKSSRGRGDRGGRNGGGRPEPKSGRFNQKHLRTEKHRNHILPKRTPTIAKPSQRQSNTISSRLSSKAGTALAHVSSKPVGPIISSDVTPKKVDPASIIITKTVKRNQKQRPYHDPMEIETPPVKQVERGYSRSTEPSGLQPVIRERGLAIRSAAYSAGPQYNQQLPHHGNGLNIRGESGPATVVISNLDPRANADDIQMICSQFGQVNHCDVLVDRNGVSFGEAEVEFALKSSAMDCIRRLDHEIADGRILRVTLRHTPASLISSPSGYMSQQVRSVITPPRSGFTSA</sequence>
<feature type="compositionally biased region" description="Basic and acidic residues" evidence="3">
    <location>
        <begin position="44"/>
        <end position="60"/>
    </location>
</feature>
<dbReference type="InterPro" id="IPR035979">
    <property type="entry name" value="RBD_domain_sf"/>
</dbReference>
<evidence type="ECO:0000259" key="4">
    <source>
        <dbReference type="PROSITE" id="PS50102"/>
    </source>
</evidence>
<dbReference type="PROSITE" id="PS50102">
    <property type="entry name" value="RRM"/>
    <property type="match status" value="1"/>
</dbReference>
<dbReference type="Gene3D" id="3.30.70.330">
    <property type="match status" value="1"/>
</dbReference>
<dbReference type="CDD" id="cd00590">
    <property type="entry name" value="RRM_SF"/>
    <property type="match status" value="1"/>
</dbReference>
<evidence type="ECO:0000256" key="3">
    <source>
        <dbReference type="SAM" id="MobiDB-lite"/>
    </source>
</evidence>
<dbReference type="OrthoDB" id="6159137at2759"/>
<dbReference type="InterPro" id="IPR012677">
    <property type="entry name" value="Nucleotide-bd_a/b_plait_sf"/>
</dbReference>
<keyword evidence="1 2" id="KW-0694">RNA-binding</keyword>
<keyword evidence="6" id="KW-1185">Reference proteome</keyword>
<evidence type="ECO:0000313" key="6">
    <source>
        <dbReference type="Proteomes" id="UP000242180"/>
    </source>
</evidence>
<dbReference type="STRING" id="13706.A0A1X2H5Z2"/>
<dbReference type="PANTHER" id="PTHR19965:SF35">
    <property type="entry name" value="RNA ANNEALING PROTEIN YRA1"/>
    <property type="match status" value="1"/>
</dbReference>
<dbReference type="EMBL" id="MCGN01000008">
    <property type="protein sequence ID" value="ORY93884.1"/>
    <property type="molecule type" value="Genomic_DNA"/>
</dbReference>
<dbReference type="SMART" id="SM00360">
    <property type="entry name" value="RRM"/>
    <property type="match status" value="1"/>
</dbReference>
<comment type="caution">
    <text evidence="5">The sequence shown here is derived from an EMBL/GenBank/DDBJ whole genome shotgun (WGS) entry which is preliminary data.</text>
</comment>
<dbReference type="GO" id="GO:0003729">
    <property type="term" value="F:mRNA binding"/>
    <property type="evidence" value="ECO:0007669"/>
    <property type="project" value="TreeGrafter"/>
</dbReference>